<dbReference type="PROSITE" id="PS00028">
    <property type="entry name" value="ZINC_FINGER_C2H2_1"/>
    <property type="match status" value="1"/>
</dbReference>
<feature type="region of interest" description="Disordered" evidence="1">
    <location>
        <begin position="1"/>
        <end position="121"/>
    </location>
</feature>
<dbReference type="AlphaFoldDB" id="A0AAD7Y0G1"/>
<evidence type="ECO:0000259" key="2">
    <source>
        <dbReference type="PROSITE" id="PS00028"/>
    </source>
</evidence>
<accession>A0AAD7Y0G1</accession>
<protein>
    <recommendedName>
        <fullName evidence="2">C2H2-type domain-containing protein</fullName>
    </recommendedName>
</protein>
<dbReference type="RefSeq" id="XP_058344681.1">
    <property type="nucleotide sequence ID" value="XM_058484420.1"/>
</dbReference>
<dbReference type="GeneID" id="83211774"/>
<feature type="compositionally biased region" description="Acidic residues" evidence="1">
    <location>
        <begin position="145"/>
        <end position="154"/>
    </location>
</feature>
<keyword evidence="4" id="KW-1185">Reference proteome</keyword>
<feature type="compositionally biased region" description="Acidic residues" evidence="1">
    <location>
        <begin position="169"/>
        <end position="180"/>
    </location>
</feature>
<evidence type="ECO:0000313" key="3">
    <source>
        <dbReference type="EMBL" id="KAJ8659768.1"/>
    </source>
</evidence>
<organism evidence="3 4">
    <name type="scientific">Lichtheimia ornata</name>
    <dbReference type="NCBI Taxonomy" id="688661"/>
    <lineage>
        <taxon>Eukaryota</taxon>
        <taxon>Fungi</taxon>
        <taxon>Fungi incertae sedis</taxon>
        <taxon>Mucoromycota</taxon>
        <taxon>Mucoromycotina</taxon>
        <taxon>Mucoromycetes</taxon>
        <taxon>Mucorales</taxon>
        <taxon>Lichtheimiaceae</taxon>
        <taxon>Lichtheimia</taxon>
    </lineage>
</organism>
<dbReference type="Proteomes" id="UP001234581">
    <property type="component" value="Unassembled WGS sequence"/>
</dbReference>
<feature type="domain" description="C2H2-type" evidence="2">
    <location>
        <begin position="250"/>
        <end position="271"/>
    </location>
</feature>
<sequence length="298" mass="33664">MEQQQQQQQSPIDAHTPGASASPIRQLPSPAWSPYHQEIPAEEILPMLDPISPSLPPSTSPEYTLSSDSVPPSISSFEQQQRHPLKRENDLQHDDDDDGNTTGSGEITPKGAYASSATVDSYSIRSSSIDEQAYDASDEYLPGETSEDITEEEVQSIHRQKRPPTLFTYDDEDDDDYEDDSTTIITTTNSYVSTITSTYQSTTDMDVTSNDEEQQLQPLDEEELELFVSDWFEEILCMELDPPEDLLWWCVVCERQYALPEDVVHHTREQHGFHLPTPRPVGRPPIDMYVVSTHSTQV</sequence>
<proteinExistence type="predicted"/>
<name>A0AAD7Y0G1_9FUNG</name>
<reference evidence="3 4" key="1">
    <citation type="submission" date="2023-03" db="EMBL/GenBank/DDBJ databases">
        <title>Genome sequence of Lichtheimia ornata CBS 291.66.</title>
        <authorList>
            <person name="Mohabir J.T."/>
            <person name="Shea T.P."/>
            <person name="Kurbessoian T."/>
            <person name="Berby B."/>
            <person name="Fontaine J."/>
            <person name="Livny J."/>
            <person name="Gnirke A."/>
            <person name="Stajich J.E."/>
            <person name="Cuomo C.A."/>
        </authorList>
    </citation>
    <scope>NUCLEOTIDE SEQUENCE [LARGE SCALE GENOMIC DNA]</scope>
    <source>
        <strain evidence="3">CBS 291.66</strain>
    </source>
</reference>
<evidence type="ECO:0000256" key="1">
    <source>
        <dbReference type="SAM" id="MobiDB-lite"/>
    </source>
</evidence>
<comment type="caution">
    <text evidence="3">The sequence shown here is derived from an EMBL/GenBank/DDBJ whole genome shotgun (WGS) entry which is preliminary data.</text>
</comment>
<feature type="compositionally biased region" description="Low complexity" evidence="1">
    <location>
        <begin position="60"/>
        <end position="76"/>
    </location>
</feature>
<feature type="region of interest" description="Disordered" evidence="1">
    <location>
        <begin position="144"/>
        <end position="180"/>
    </location>
</feature>
<evidence type="ECO:0000313" key="4">
    <source>
        <dbReference type="Proteomes" id="UP001234581"/>
    </source>
</evidence>
<gene>
    <name evidence="3" type="ORF">O0I10_004361</name>
</gene>
<dbReference type="InterPro" id="IPR013087">
    <property type="entry name" value="Znf_C2H2_type"/>
</dbReference>
<dbReference type="EMBL" id="JARTCD010000016">
    <property type="protein sequence ID" value="KAJ8659768.1"/>
    <property type="molecule type" value="Genomic_DNA"/>
</dbReference>